<dbReference type="Pfam" id="PF14303">
    <property type="entry name" value="NAM-associated"/>
    <property type="match status" value="1"/>
</dbReference>
<protein>
    <recommendedName>
        <fullName evidence="2">No apical meristem-associated C-terminal domain-containing protein</fullName>
    </recommendedName>
</protein>
<evidence type="ECO:0000259" key="2">
    <source>
        <dbReference type="Pfam" id="PF14303"/>
    </source>
</evidence>
<dbReference type="Proteomes" id="UP000541444">
    <property type="component" value="Unassembled WGS sequence"/>
</dbReference>
<feature type="compositionally biased region" description="Polar residues" evidence="1">
    <location>
        <begin position="75"/>
        <end position="101"/>
    </location>
</feature>
<accession>A0A7J7LCN1</accession>
<comment type="caution">
    <text evidence="3">The sequence shown here is derived from an EMBL/GenBank/DDBJ whole genome shotgun (WGS) entry which is preliminary data.</text>
</comment>
<feature type="domain" description="No apical meristem-associated C-terminal" evidence="2">
    <location>
        <begin position="53"/>
        <end position="126"/>
    </location>
</feature>
<gene>
    <name evidence="3" type="ORF">GIB67_005298</name>
</gene>
<dbReference type="OrthoDB" id="7763131at2759"/>
<name>A0A7J7LCN1_9MAGN</name>
<dbReference type="InterPro" id="IPR029466">
    <property type="entry name" value="NAM-associated_C"/>
</dbReference>
<keyword evidence="4" id="KW-1185">Reference proteome</keyword>
<proteinExistence type="predicted"/>
<evidence type="ECO:0000313" key="4">
    <source>
        <dbReference type="Proteomes" id="UP000541444"/>
    </source>
</evidence>
<reference evidence="3 4" key="1">
    <citation type="journal article" date="2020" name="IScience">
        <title>Genome Sequencing of the Endangered Kingdonia uniflora (Circaeasteraceae, Ranunculales) Reveals Potential Mechanisms of Evolutionary Specialization.</title>
        <authorList>
            <person name="Sun Y."/>
            <person name="Deng T."/>
            <person name="Zhang A."/>
            <person name="Moore M.J."/>
            <person name="Landis J.B."/>
            <person name="Lin N."/>
            <person name="Zhang H."/>
            <person name="Zhang X."/>
            <person name="Huang J."/>
            <person name="Zhang X."/>
            <person name="Sun H."/>
            <person name="Wang H."/>
        </authorList>
    </citation>
    <scope>NUCLEOTIDE SEQUENCE [LARGE SCALE GENOMIC DNA]</scope>
    <source>
        <strain evidence="3">TB1705</strain>
        <tissue evidence="3">Leaf</tissue>
    </source>
</reference>
<evidence type="ECO:0000256" key="1">
    <source>
        <dbReference type="SAM" id="MobiDB-lite"/>
    </source>
</evidence>
<feature type="region of interest" description="Disordered" evidence="1">
    <location>
        <begin position="72"/>
        <end position="128"/>
    </location>
</feature>
<evidence type="ECO:0000313" key="3">
    <source>
        <dbReference type="EMBL" id="KAF6140373.1"/>
    </source>
</evidence>
<dbReference type="AlphaFoldDB" id="A0A7J7LCN1"/>
<sequence length="128" mass="14621">MNRACKVYDTCLKNVMQCPISGMQLGNLDDVAKTYETRAKGKWVYKEAYEVLSYHQCWKILQDQHWDTLPRNVRMKQTSSSSPRLSTPVTPDTPVSSNNDSPVLVTDVETERPSGIKSAKLKEKNEKR</sequence>
<dbReference type="EMBL" id="JACGCM010002382">
    <property type="protein sequence ID" value="KAF6140373.1"/>
    <property type="molecule type" value="Genomic_DNA"/>
</dbReference>
<feature type="compositionally biased region" description="Basic and acidic residues" evidence="1">
    <location>
        <begin position="109"/>
        <end position="128"/>
    </location>
</feature>
<organism evidence="3 4">
    <name type="scientific">Kingdonia uniflora</name>
    <dbReference type="NCBI Taxonomy" id="39325"/>
    <lineage>
        <taxon>Eukaryota</taxon>
        <taxon>Viridiplantae</taxon>
        <taxon>Streptophyta</taxon>
        <taxon>Embryophyta</taxon>
        <taxon>Tracheophyta</taxon>
        <taxon>Spermatophyta</taxon>
        <taxon>Magnoliopsida</taxon>
        <taxon>Ranunculales</taxon>
        <taxon>Circaeasteraceae</taxon>
        <taxon>Kingdonia</taxon>
    </lineage>
</organism>